<dbReference type="AlphaFoldDB" id="A0A944GYJ0"/>
<name>A0A944GYJ0_9BACI</name>
<dbReference type="RefSeq" id="WP_213369982.1">
    <property type="nucleotide sequence ID" value="NZ_QTKX01000002.1"/>
</dbReference>
<evidence type="ECO:0000313" key="1">
    <source>
        <dbReference type="EMBL" id="MBS8265566.1"/>
    </source>
</evidence>
<keyword evidence="2" id="KW-1185">Reference proteome</keyword>
<comment type="caution">
    <text evidence="1">The sequence shown here is derived from an EMBL/GenBank/DDBJ whole genome shotgun (WGS) entry which is preliminary data.</text>
</comment>
<sequence>MAKIIPREPSPFYYVGFVPVQSGGSILEFECKQSFEIKWGKPQFLEQAAFSVVYPDDACWTFLIMVQLLKGVNRGC</sequence>
<proteinExistence type="predicted"/>
<accession>A0A944GYJ0</accession>
<evidence type="ECO:0000313" key="2">
    <source>
        <dbReference type="Proteomes" id="UP000761411"/>
    </source>
</evidence>
<organism evidence="1 2">
    <name type="scientific">Mesobacillus boroniphilus</name>
    <dbReference type="NCBI Taxonomy" id="308892"/>
    <lineage>
        <taxon>Bacteria</taxon>
        <taxon>Bacillati</taxon>
        <taxon>Bacillota</taxon>
        <taxon>Bacilli</taxon>
        <taxon>Bacillales</taxon>
        <taxon>Bacillaceae</taxon>
        <taxon>Mesobacillus</taxon>
    </lineage>
</organism>
<reference evidence="1 2" key="1">
    <citation type="journal article" date="2021" name="Microorganisms">
        <title>Bacterial Dimethylsulfoniopropionate Biosynthesis in the East China Sea.</title>
        <authorList>
            <person name="Liu J."/>
            <person name="Zhang Y."/>
            <person name="Liu J."/>
            <person name="Zhong H."/>
            <person name="Williams B.T."/>
            <person name="Zheng Y."/>
            <person name="Curson A.R.J."/>
            <person name="Sun C."/>
            <person name="Sun H."/>
            <person name="Song D."/>
            <person name="Wagner Mackenzie B."/>
            <person name="Bermejo Martinez A."/>
            <person name="Todd J.D."/>
            <person name="Zhang X.H."/>
        </authorList>
    </citation>
    <scope>NUCLEOTIDE SEQUENCE [LARGE SCALE GENOMIC DNA]</scope>
    <source>
        <strain evidence="1 2">ESS08</strain>
    </source>
</reference>
<protein>
    <submittedName>
        <fullName evidence="1">Uncharacterized protein</fullName>
    </submittedName>
</protein>
<gene>
    <name evidence="1" type="ORF">DYI25_14150</name>
</gene>
<dbReference type="EMBL" id="QTKX01000002">
    <property type="protein sequence ID" value="MBS8265566.1"/>
    <property type="molecule type" value="Genomic_DNA"/>
</dbReference>
<dbReference type="Proteomes" id="UP000761411">
    <property type="component" value="Unassembled WGS sequence"/>
</dbReference>